<dbReference type="InterPro" id="IPR032675">
    <property type="entry name" value="LRR_dom_sf"/>
</dbReference>
<accession>A0A0K2LDT8</accession>
<proteinExistence type="predicted"/>
<dbReference type="RefSeq" id="WP_041500546.1">
    <property type="nucleotide sequence ID" value="NZ_BJDV01000002.1"/>
</dbReference>
<gene>
    <name evidence="2" type="ORF">JP39_08260</name>
</gene>
<dbReference type="EMBL" id="CP012559">
    <property type="protein sequence ID" value="ALB29348.1"/>
    <property type="molecule type" value="Genomic_DNA"/>
</dbReference>
<keyword evidence="1" id="KW-0732">Signal</keyword>
<dbReference type="Proteomes" id="UP000061546">
    <property type="component" value="Chromosome"/>
</dbReference>
<name>A0A0K2LDT8_9LACO</name>
<dbReference type="Gene3D" id="3.80.10.10">
    <property type="entry name" value="Ribonuclease Inhibitor"/>
    <property type="match status" value="2"/>
</dbReference>
<protein>
    <recommendedName>
        <fullName evidence="4">BspA family leucine-rich repeat surface protein</fullName>
    </recommendedName>
</protein>
<dbReference type="OrthoDB" id="2265247at2"/>
<reference evidence="2 3" key="1">
    <citation type="submission" date="2015-08" db="EMBL/GenBank/DDBJ databases">
        <title>Genomic sequence of Lactobacillus heilongjiangensis DSM 28069, isolated from Chinese traditional pickle.</title>
        <authorList>
            <person name="Jiang X."/>
            <person name="Zheng B."/>
            <person name="Cheng H."/>
        </authorList>
    </citation>
    <scope>NUCLEOTIDE SEQUENCE [LARGE SCALE GENOMIC DNA]</scope>
    <source>
        <strain evidence="2 3">DSM 28069</strain>
    </source>
</reference>
<dbReference type="STRING" id="1074467.JP39_08260"/>
<dbReference type="KEGG" id="lhi:JP39_08260"/>
<dbReference type="InterPro" id="IPR005046">
    <property type="entry name" value="DUF285"/>
</dbReference>
<feature type="chain" id="PRO_5005480301" description="BspA family leucine-rich repeat surface protein" evidence="1">
    <location>
        <begin position="39"/>
        <end position="825"/>
    </location>
</feature>
<evidence type="ECO:0008006" key="4">
    <source>
        <dbReference type="Google" id="ProtNLM"/>
    </source>
</evidence>
<evidence type="ECO:0000313" key="3">
    <source>
        <dbReference type="Proteomes" id="UP000061546"/>
    </source>
</evidence>
<dbReference type="AlphaFoldDB" id="A0A0K2LDT8"/>
<evidence type="ECO:0000313" key="2">
    <source>
        <dbReference type="EMBL" id="ALB29348.1"/>
    </source>
</evidence>
<keyword evidence="3" id="KW-1185">Reference proteome</keyword>
<sequence>MAGAKLKHKQKTMQYALRLIVFLCSAISPLFSMQVAHADDIQDLVSQNKIVTDDNNSTSTIMPLAATNAADPTDIASGTWGNCDWNIDVSGKLSIYTHDGALSGITQPFETLPSGKPIGLPWDNFVDDITSVYVGKGIVANNSSAGLFSNMPNVEEIDVGNLDVKYVLGLDNFFAHDDNLKVISGLGNWNISNAITINNIFAYDEQLSSISGIEKWDTSNITNMGSMFLNDEMLNFSDFENWNTSNVTSMASMFNSSGISDFTQLANWDVSSVVDMMAMFSRDTAMTNIDVSHWNTDSLANTSNMFSGCKSLNDIKGLGSMNMSKVTDISIMFSQDSLLSSLSGVENWDVSNVANMTSLFNGCSNLQSLDLTRWDTSNVTNMSSMFGGDLNLDEKTLLGISNIDTSKVTNMSGMFSNTGFVILDLNHFNTDSLTNMNNMFSNTKKLQQLKGNFNISGLTELTNVFMNSNVSDFSNFNIENWDTKNIESFNGTFKGTNFETYDFLKNWNVSSGQIFQYMFSDCKNIVTAPTAKWSIKSIVGKLNLFEMFGNDPELISADMSNWTPAVPVSSMYYMFLNDNKITSLDLSGFDISNATMTSAFANTTDLWKIKLGPNSVIPLGTGLTTHDKGSIINDPIDPDGSYKAVGSYWQAVGTGTDHEPNGDLYSQDQLLELYANPGGKTETYVWQQQAKIDMKMTVPDIDFGTTSNAAGIVHRKSDFAISIDNESYPTDAVPSDLSVSMDAPLTDETDKTKTLNDVLVFKDKSNNESILSSEDTKIYSGDIANGSNTISWDDDHGILLNMNHDRYAENGHYSTTLKWTLTNSI</sequence>
<dbReference type="InterPro" id="IPR011889">
    <property type="entry name" value="Liste_lipo_26"/>
</dbReference>
<dbReference type="Pfam" id="PF03382">
    <property type="entry name" value="DUF285"/>
    <property type="match status" value="3"/>
</dbReference>
<feature type="signal peptide" evidence="1">
    <location>
        <begin position="1"/>
        <end position="38"/>
    </location>
</feature>
<evidence type="ECO:0000256" key="1">
    <source>
        <dbReference type="SAM" id="SignalP"/>
    </source>
</evidence>
<dbReference type="NCBIfam" id="TIGR02167">
    <property type="entry name" value="Liste_lipo_26"/>
    <property type="match status" value="5"/>
</dbReference>
<organism evidence="2 3">
    <name type="scientific">Companilactobacillus heilongjiangensis</name>
    <dbReference type="NCBI Taxonomy" id="1074467"/>
    <lineage>
        <taxon>Bacteria</taxon>
        <taxon>Bacillati</taxon>
        <taxon>Bacillota</taxon>
        <taxon>Bacilli</taxon>
        <taxon>Lactobacillales</taxon>
        <taxon>Lactobacillaceae</taxon>
        <taxon>Companilactobacillus</taxon>
    </lineage>
</organism>